<name>A0A562VEY5_9ACTN</name>
<keyword evidence="3" id="KW-1185">Reference proteome</keyword>
<evidence type="ECO:0000313" key="3">
    <source>
        <dbReference type="Proteomes" id="UP000321617"/>
    </source>
</evidence>
<dbReference type="Gene3D" id="3.40.1350.10">
    <property type="match status" value="1"/>
</dbReference>
<dbReference type="AlphaFoldDB" id="A0A562VEY5"/>
<proteinExistence type="predicted"/>
<feature type="domain" description="PD(D/E)XK endonuclease" evidence="1">
    <location>
        <begin position="101"/>
        <end position="196"/>
    </location>
</feature>
<dbReference type="Pfam" id="PF11645">
    <property type="entry name" value="PDDEXK_5"/>
    <property type="match status" value="1"/>
</dbReference>
<evidence type="ECO:0000313" key="2">
    <source>
        <dbReference type="EMBL" id="TWJ16384.1"/>
    </source>
</evidence>
<comment type="caution">
    <text evidence="2">The sequence shown here is derived from an EMBL/GenBank/DDBJ whole genome shotgun (WGS) entry which is preliminary data.</text>
</comment>
<dbReference type="InterPro" id="IPR011856">
    <property type="entry name" value="tRNA_endonuc-like_dom_sf"/>
</dbReference>
<dbReference type="InterPro" id="IPR021671">
    <property type="entry name" value="PD(D/E)XK_Endonuc"/>
</dbReference>
<dbReference type="GO" id="GO:0003676">
    <property type="term" value="F:nucleic acid binding"/>
    <property type="evidence" value="ECO:0007669"/>
    <property type="project" value="InterPro"/>
</dbReference>
<protein>
    <recommendedName>
        <fullName evidence="1">PD(D/E)XK endonuclease domain-containing protein</fullName>
    </recommendedName>
</protein>
<accession>A0A562VEY5</accession>
<dbReference type="Proteomes" id="UP000321617">
    <property type="component" value="Unassembled WGS sequence"/>
</dbReference>
<sequence>MRAAQRRAGELGLQTAHFTGRRRWTDAVLRDVVPKARSWNELFDMLGLESRSANSRVAVKANAHRLGLSLAHLNPPDRLPTVPLLAIPTDLNQLRKAAPSIAMAWFLLRGQPVSVPVEPVGYDFVAATSEGFKTVQVKTCVRIDESTGGYLVAIAPRRNHGADRGRLVPYDPDEVDLLFIVDGGGGMYLIPMTVVAGRTSLSLNAYADYRCGGAASLLRTVDAGAASGAPG</sequence>
<organism evidence="2 3">
    <name type="scientific">Stackebrandtia albiflava</name>
    <dbReference type="NCBI Taxonomy" id="406432"/>
    <lineage>
        <taxon>Bacteria</taxon>
        <taxon>Bacillati</taxon>
        <taxon>Actinomycetota</taxon>
        <taxon>Actinomycetes</taxon>
        <taxon>Glycomycetales</taxon>
        <taxon>Glycomycetaceae</taxon>
        <taxon>Stackebrandtia</taxon>
    </lineage>
</organism>
<evidence type="ECO:0000259" key="1">
    <source>
        <dbReference type="Pfam" id="PF11645"/>
    </source>
</evidence>
<dbReference type="EMBL" id="VLLL01000005">
    <property type="protein sequence ID" value="TWJ16384.1"/>
    <property type="molecule type" value="Genomic_DNA"/>
</dbReference>
<reference evidence="2 3" key="1">
    <citation type="journal article" date="2013" name="Stand. Genomic Sci.">
        <title>Genomic Encyclopedia of Type Strains, Phase I: The one thousand microbial genomes (KMG-I) project.</title>
        <authorList>
            <person name="Kyrpides N.C."/>
            <person name="Woyke T."/>
            <person name="Eisen J.A."/>
            <person name="Garrity G."/>
            <person name="Lilburn T.G."/>
            <person name="Beck B.J."/>
            <person name="Whitman W.B."/>
            <person name="Hugenholtz P."/>
            <person name="Klenk H.P."/>
        </authorList>
    </citation>
    <scope>NUCLEOTIDE SEQUENCE [LARGE SCALE GENOMIC DNA]</scope>
    <source>
        <strain evidence="2 3">DSM 45044</strain>
    </source>
</reference>
<gene>
    <name evidence="2" type="ORF">LX16_2113</name>
</gene>